<evidence type="ECO:0000313" key="3">
    <source>
        <dbReference type="EMBL" id="KAJ4847223.1"/>
    </source>
</evidence>
<feature type="domain" description="At1g61320/AtMIF1 LRR" evidence="2">
    <location>
        <begin position="247"/>
        <end position="443"/>
    </location>
</feature>
<dbReference type="SUPFAM" id="SSF52047">
    <property type="entry name" value="RNI-like"/>
    <property type="match status" value="1"/>
</dbReference>
<dbReference type="Proteomes" id="UP001141552">
    <property type="component" value="Unassembled WGS sequence"/>
</dbReference>
<dbReference type="InterPro" id="IPR001810">
    <property type="entry name" value="F-box_dom"/>
</dbReference>
<feature type="domain" description="F-box" evidence="1">
    <location>
        <begin position="32"/>
        <end position="70"/>
    </location>
</feature>
<dbReference type="Pfam" id="PF00646">
    <property type="entry name" value="F-box"/>
    <property type="match status" value="1"/>
</dbReference>
<keyword evidence="4" id="KW-1185">Reference proteome</keyword>
<dbReference type="PANTHER" id="PTHR34145:SF28">
    <property type="entry name" value="F-BOX DOMAIN-CONTAINING PROTEIN"/>
    <property type="match status" value="1"/>
</dbReference>
<protein>
    <recommendedName>
        <fullName evidence="5">F-box domain-containing protein</fullName>
    </recommendedName>
</protein>
<dbReference type="Pfam" id="PF23622">
    <property type="entry name" value="LRR_At1g61320_AtMIF1"/>
    <property type="match status" value="2"/>
</dbReference>
<dbReference type="Gene3D" id="3.80.10.10">
    <property type="entry name" value="Ribonuclease Inhibitor"/>
    <property type="match status" value="1"/>
</dbReference>
<evidence type="ECO:0000259" key="2">
    <source>
        <dbReference type="Pfam" id="PF23622"/>
    </source>
</evidence>
<dbReference type="PANTHER" id="PTHR34145">
    <property type="entry name" value="OS02G0105600 PROTEIN"/>
    <property type="match status" value="1"/>
</dbReference>
<proteinExistence type="predicted"/>
<feature type="domain" description="At1g61320/AtMIF1 LRR" evidence="2">
    <location>
        <begin position="159"/>
        <end position="234"/>
    </location>
</feature>
<name>A0A9Q0GCL6_9ROSI</name>
<dbReference type="InterPro" id="IPR053772">
    <property type="entry name" value="At1g61320/At1g61330-like"/>
</dbReference>
<dbReference type="AlphaFoldDB" id="A0A9Q0GCL6"/>
<comment type="caution">
    <text evidence="3">The sequence shown here is derived from an EMBL/GenBank/DDBJ whole genome shotgun (WGS) entry which is preliminary data.</text>
</comment>
<dbReference type="InterPro" id="IPR032675">
    <property type="entry name" value="LRR_dom_sf"/>
</dbReference>
<evidence type="ECO:0000259" key="1">
    <source>
        <dbReference type="Pfam" id="PF00646"/>
    </source>
</evidence>
<evidence type="ECO:0008006" key="5">
    <source>
        <dbReference type="Google" id="ProtNLM"/>
    </source>
</evidence>
<accession>A0A9Q0GCL6</accession>
<dbReference type="InterPro" id="IPR055357">
    <property type="entry name" value="LRR_At1g61320_AtMIF1"/>
</dbReference>
<reference evidence="3" key="2">
    <citation type="journal article" date="2023" name="Plants (Basel)">
        <title>Annotation of the Turnera subulata (Passifloraceae) Draft Genome Reveals the S-Locus Evolved after the Divergence of Turneroideae from Passifloroideae in a Stepwise Manner.</title>
        <authorList>
            <person name="Henning P.M."/>
            <person name="Roalson E.H."/>
            <person name="Mir W."/>
            <person name="McCubbin A.G."/>
            <person name="Shore J.S."/>
        </authorList>
    </citation>
    <scope>NUCLEOTIDE SEQUENCE</scope>
    <source>
        <strain evidence="3">F60SS</strain>
    </source>
</reference>
<dbReference type="EMBL" id="JAKUCV010001226">
    <property type="protein sequence ID" value="KAJ4847223.1"/>
    <property type="molecule type" value="Genomic_DNA"/>
</dbReference>
<dbReference type="InterPro" id="IPR036047">
    <property type="entry name" value="F-box-like_dom_sf"/>
</dbReference>
<sequence>MRRCCRMTNMASMTTCPDNVNVAGVTAATDRFSELPEPLVHQIMHSLPFEEAARMSLLSRVFKMAWNTFPVVCFNEDRPKGCFYDLFTREGLRDRIIQKLSYRVKRVNKGTSDALLDRAIGCAVERKVRELDLDFVGPLADNVSIKQYYRFPLVVLSANSITVLSLKGLQFTEGDLVSLTYPSMLDLCIQRCKGIKMLRVCCVKLRTLKVESCASMEKIEVVDAPNLESFFFARVSGEHDLACLVDIFSCKLLKHLTIKEVGISNKWVENHVSAMRLLETVNLTGCKALTELKICHKRLKSLQLNDCRSLVSVDIEARSMESFLYCGQPKPSLFTIEAPRLNARINLQGTSTYEDLREFLVSFGHSREVTLGCASEKVLIFPDELRDRGISPLWGLKHLKVFVTSADSRELVDLVDSMLWLAPKPDVFTVNVQPDSVEKSLQFGYAFSRADEEKDLFCCFGSPIKCWRHYVKEVTSSNFKPKEVKALEKFFRDKAIRLEAIYCNAN</sequence>
<dbReference type="SUPFAM" id="SSF81383">
    <property type="entry name" value="F-box domain"/>
    <property type="match status" value="1"/>
</dbReference>
<organism evidence="3 4">
    <name type="scientific">Turnera subulata</name>
    <dbReference type="NCBI Taxonomy" id="218843"/>
    <lineage>
        <taxon>Eukaryota</taxon>
        <taxon>Viridiplantae</taxon>
        <taxon>Streptophyta</taxon>
        <taxon>Embryophyta</taxon>
        <taxon>Tracheophyta</taxon>
        <taxon>Spermatophyta</taxon>
        <taxon>Magnoliopsida</taxon>
        <taxon>eudicotyledons</taxon>
        <taxon>Gunneridae</taxon>
        <taxon>Pentapetalae</taxon>
        <taxon>rosids</taxon>
        <taxon>fabids</taxon>
        <taxon>Malpighiales</taxon>
        <taxon>Passifloraceae</taxon>
        <taxon>Turnera</taxon>
    </lineage>
</organism>
<dbReference type="OrthoDB" id="1534647at2759"/>
<evidence type="ECO:0000313" key="4">
    <source>
        <dbReference type="Proteomes" id="UP001141552"/>
    </source>
</evidence>
<gene>
    <name evidence="3" type="ORF">Tsubulata_010685</name>
</gene>
<reference evidence="3" key="1">
    <citation type="submission" date="2022-02" db="EMBL/GenBank/DDBJ databases">
        <authorList>
            <person name="Henning P.M."/>
            <person name="McCubbin A.G."/>
            <person name="Shore J.S."/>
        </authorList>
    </citation>
    <scope>NUCLEOTIDE SEQUENCE</scope>
    <source>
        <strain evidence="3">F60SS</strain>
        <tissue evidence="3">Leaves</tissue>
    </source>
</reference>